<evidence type="ECO:0000313" key="2">
    <source>
        <dbReference type="Proteomes" id="UP000827092"/>
    </source>
</evidence>
<reference evidence="1 2" key="1">
    <citation type="journal article" date="2022" name="Nat. Ecol. Evol.">
        <title>A masculinizing supergene underlies an exaggerated male reproductive morph in a spider.</title>
        <authorList>
            <person name="Hendrickx F."/>
            <person name="De Corte Z."/>
            <person name="Sonet G."/>
            <person name="Van Belleghem S.M."/>
            <person name="Kostlbacher S."/>
            <person name="Vangestel C."/>
        </authorList>
    </citation>
    <scope>NUCLEOTIDE SEQUENCE [LARGE SCALE GENOMIC DNA]</scope>
    <source>
        <strain evidence="1">W744_W776</strain>
    </source>
</reference>
<dbReference type="AlphaFoldDB" id="A0AAV6UHG7"/>
<proteinExistence type="predicted"/>
<organism evidence="1 2">
    <name type="scientific">Oedothorax gibbosus</name>
    <dbReference type="NCBI Taxonomy" id="931172"/>
    <lineage>
        <taxon>Eukaryota</taxon>
        <taxon>Metazoa</taxon>
        <taxon>Ecdysozoa</taxon>
        <taxon>Arthropoda</taxon>
        <taxon>Chelicerata</taxon>
        <taxon>Arachnida</taxon>
        <taxon>Araneae</taxon>
        <taxon>Araneomorphae</taxon>
        <taxon>Entelegynae</taxon>
        <taxon>Araneoidea</taxon>
        <taxon>Linyphiidae</taxon>
        <taxon>Erigoninae</taxon>
        <taxon>Oedothorax</taxon>
    </lineage>
</organism>
<evidence type="ECO:0000313" key="1">
    <source>
        <dbReference type="EMBL" id="KAG8183817.1"/>
    </source>
</evidence>
<dbReference type="Proteomes" id="UP000827092">
    <property type="component" value="Unassembled WGS sequence"/>
</dbReference>
<sequence length="145" mass="16797">MVDRADIFMNLAVHCHTRRLSFTWDDYTTTQNYTLDYVGFFKYKIPHFVLNNVNDHSALFFLFDLPHPYTEGKRFSTSVKQRYATVKMPSDLDGVQVAKMGGRKCTEALFCSSKPRPSPATSNHVVSLYYGHWKVSIHTYLLSIF</sequence>
<gene>
    <name evidence="1" type="ORF">JTE90_027742</name>
</gene>
<accession>A0AAV6UHG7</accession>
<comment type="caution">
    <text evidence="1">The sequence shown here is derived from an EMBL/GenBank/DDBJ whole genome shotgun (WGS) entry which is preliminary data.</text>
</comment>
<dbReference type="EMBL" id="JAFNEN010000403">
    <property type="protein sequence ID" value="KAG8183817.1"/>
    <property type="molecule type" value="Genomic_DNA"/>
</dbReference>
<keyword evidence="2" id="KW-1185">Reference proteome</keyword>
<protein>
    <submittedName>
        <fullName evidence="1">Uncharacterized protein</fullName>
    </submittedName>
</protein>
<name>A0AAV6UHG7_9ARAC</name>